<evidence type="ECO:0000313" key="7">
    <source>
        <dbReference type="Proteomes" id="UP000250136"/>
    </source>
</evidence>
<protein>
    <recommendedName>
        <fullName evidence="1">Bacterial Ig-like domain-containing protein</fullName>
    </recommendedName>
</protein>
<dbReference type="PATRIC" id="fig|277988.4.peg.1128"/>
<evidence type="ECO:0000259" key="1">
    <source>
        <dbReference type="Pfam" id="PF20251"/>
    </source>
</evidence>
<dbReference type="EMBL" id="CP015105">
    <property type="protein sequence ID" value="ASJ12623.1"/>
    <property type="molecule type" value="Genomic_DNA"/>
</dbReference>
<dbReference type="STRING" id="277988.SAMN05216170_0577"/>
<reference evidence="4 6" key="3">
    <citation type="submission" date="2016-10" db="EMBL/GenBank/DDBJ databases">
        <authorList>
            <person name="de Groot N.N."/>
        </authorList>
    </citation>
    <scope>NUCLEOTIDE SEQUENCE [LARGE SCALE GENOMIC DNA]</scope>
    <source>
        <strain evidence="4 6">OGL-20</strain>
    </source>
</reference>
<dbReference type="GeneID" id="33334128"/>
<accession>A0A0Q2MRQ7</accession>
<name>A0A0Q2MRQ7_9EURY</name>
<dbReference type="EMBL" id="LIXN01000008">
    <property type="protein sequence ID" value="KQH82383.1"/>
    <property type="molecule type" value="Genomic_DNA"/>
</dbReference>
<gene>
    <name evidence="2" type="ORF">A3L14_06855</name>
    <name evidence="3" type="ORF">AMR53_05385</name>
    <name evidence="4" type="ORF">SAMN05216170_0577</name>
</gene>
<dbReference type="OrthoDB" id="100843at2157"/>
<evidence type="ECO:0000313" key="4">
    <source>
        <dbReference type="EMBL" id="SEV87718.1"/>
    </source>
</evidence>
<sequence length="143" mass="15529">MRKIVPVLLIVLLVPIGYYMASKGGGSNGVQDLPSGEGIALKLDKSSYTPSDVMVLTLLNNADTNATTSYHFKLYRLEGGEWKEVPVNLMFIEIAVVIEPGKSWEQKVKLSDLGLTPGHYKIVKEVYLGGTTVKAGAEFDING</sequence>
<dbReference type="RefSeq" id="WP_055429278.1">
    <property type="nucleotide sequence ID" value="NZ_CP015105.1"/>
</dbReference>
<dbReference type="Pfam" id="PF20251">
    <property type="entry name" value="Big_14"/>
    <property type="match status" value="1"/>
</dbReference>
<organism evidence="3 5">
    <name type="scientific">Thermococcus thioreducens</name>
    <dbReference type="NCBI Taxonomy" id="277988"/>
    <lineage>
        <taxon>Archaea</taxon>
        <taxon>Methanobacteriati</taxon>
        <taxon>Methanobacteriota</taxon>
        <taxon>Thermococci</taxon>
        <taxon>Thermococcales</taxon>
        <taxon>Thermococcaceae</taxon>
        <taxon>Thermococcus</taxon>
    </lineage>
</organism>
<proteinExistence type="predicted"/>
<dbReference type="Proteomes" id="UP000182125">
    <property type="component" value="Unassembled WGS sequence"/>
</dbReference>
<dbReference type="EMBL" id="FOIW01000001">
    <property type="protein sequence ID" value="SEV87718.1"/>
    <property type="molecule type" value="Genomic_DNA"/>
</dbReference>
<dbReference type="KEGG" id="ttd:A3L14_06855"/>
<evidence type="ECO:0000313" key="3">
    <source>
        <dbReference type="EMBL" id="KQH82383.1"/>
    </source>
</evidence>
<dbReference type="Proteomes" id="UP000051862">
    <property type="component" value="Unassembled WGS sequence"/>
</dbReference>
<evidence type="ECO:0000313" key="5">
    <source>
        <dbReference type="Proteomes" id="UP000051862"/>
    </source>
</evidence>
<dbReference type="InterPro" id="IPR046878">
    <property type="entry name" value="Big_14"/>
</dbReference>
<keyword evidence="7" id="KW-1185">Reference proteome</keyword>
<reference evidence="3 5" key="1">
    <citation type="submission" date="2015-08" db="EMBL/GenBank/DDBJ databases">
        <title>Thermococcus thioreducens DSM 14981 genome sequencing.</title>
        <authorList>
            <person name="Hong S.-J."/>
            <person name="Kim M.-C."/>
            <person name="Shin J.-H."/>
        </authorList>
    </citation>
    <scope>NUCLEOTIDE SEQUENCE [LARGE SCALE GENOMIC DNA]</scope>
    <source>
        <strain evidence="3 5">DSM 14981</strain>
    </source>
</reference>
<reference evidence="2 7" key="2">
    <citation type="submission" date="2016-04" db="EMBL/GenBank/DDBJ databases">
        <title>Complete genome sequence of Thermococcus thioreducens type strain OGL-20P.</title>
        <authorList>
            <person name="Oger P.M."/>
        </authorList>
    </citation>
    <scope>NUCLEOTIDE SEQUENCE [LARGE SCALE GENOMIC DNA]</scope>
    <source>
        <strain evidence="2 7">OGL-20P</strain>
    </source>
</reference>
<feature type="domain" description="Bacterial Ig-like" evidence="1">
    <location>
        <begin position="37"/>
        <end position="139"/>
    </location>
</feature>
<dbReference type="AlphaFoldDB" id="A0A0Q2MRQ7"/>
<dbReference type="Proteomes" id="UP000250136">
    <property type="component" value="Chromosome"/>
</dbReference>
<evidence type="ECO:0000313" key="6">
    <source>
        <dbReference type="Proteomes" id="UP000182125"/>
    </source>
</evidence>
<evidence type="ECO:0000313" key="2">
    <source>
        <dbReference type="EMBL" id="ASJ12623.1"/>
    </source>
</evidence>